<protein>
    <submittedName>
        <fullName evidence="1">Uncharacterized protein</fullName>
    </submittedName>
</protein>
<comment type="caution">
    <text evidence="1">The sequence shown here is derived from an EMBL/GenBank/DDBJ whole genome shotgun (WGS) entry which is preliminary data.</text>
</comment>
<accession>A0A9P8VSJ5</accession>
<gene>
    <name evidence="1" type="ORF">B0T10DRAFT_498121</name>
</gene>
<name>A0A9P8VSJ5_9HYPO</name>
<keyword evidence="2" id="KW-1185">Reference proteome</keyword>
<feature type="non-terminal residue" evidence="1">
    <location>
        <position position="1"/>
    </location>
</feature>
<dbReference type="OrthoDB" id="5242801at2759"/>
<dbReference type="EMBL" id="JAGPYM010000036">
    <property type="protein sequence ID" value="KAH6874907.1"/>
    <property type="molecule type" value="Genomic_DNA"/>
</dbReference>
<evidence type="ECO:0000313" key="1">
    <source>
        <dbReference type="EMBL" id="KAH6874907.1"/>
    </source>
</evidence>
<organism evidence="1 2">
    <name type="scientific">Thelonectria olida</name>
    <dbReference type="NCBI Taxonomy" id="1576542"/>
    <lineage>
        <taxon>Eukaryota</taxon>
        <taxon>Fungi</taxon>
        <taxon>Dikarya</taxon>
        <taxon>Ascomycota</taxon>
        <taxon>Pezizomycotina</taxon>
        <taxon>Sordariomycetes</taxon>
        <taxon>Hypocreomycetidae</taxon>
        <taxon>Hypocreales</taxon>
        <taxon>Nectriaceae</taxon>
        <taxon>Thelonectria</taxon>
    </lineage>
</organism>
<evidence type="ECO:0000313" key="2">
    <source>
        <dbReference type="Proteomes" id="UP000777438"/>
    </source>
</evidence>
<sequence>MVTSERGRGNASLAIDLHIRALATASNTSLLRRHLHKRKCIGRRWRDLSHPATLLLVIYSEPVETVVRSPLKIDKPTFKVLASIALASIPPRVLTVCVQLAEVEKAF</sequence>
<dbReference type="Proteomes" id="UP000777438">
    <property type="component" value="Unassembled WGS sequence"/>
</dbReference>
<proteinExistence type="predicted"/>
<reference evidence="1 2" key="1">
    <citation type="journal article" date="2021" name="Nat. Commun.">
        <title>Genetic determinants of endophytism in the Arabidopsis root mycobiome.</title>
        <authorList>
            <person name="Mesny F."/>
            <person name="Miyauchi S."/>
            <person name="Thiergart T."/>
            <person name="Pickel B."/>
            <person name="Atanasova L."/>
            <person name="Karlsson M."/>
            <person name="Huettel B."/>
            <person name="Barry K.W."/>
            <person name="Haridas S."/>
            <person name="Chen C."/>
            <person name="Bauer D."/>
            <person name="Andreopoulos W."/>
            <person name="Pangilinan J."/>
            <person name="LaButti K."/>
            <person name="Riley R."/>
            <person name="Lipzen A."/>
            <person name="Clum A."/>
            <person name="Drula E."/>
            <person name="Henrissat B."/>
            <person name="Kohler A."/>
            <person name="Grigoriev I.V."/>
            <person name="Martin F.M."/>
            <person name="Hacquard S."/>
        </authorList>
    </citation>
    <scope>NUCLEOTIDE SEQUENCE [LARGE SCALE GENOMIC DNA]</scope>
    <source>
        <strain evidence="1 2">MPI-CAGE-CH-0241</strain>
    </source>
</reference>
<dbReference type="AlphaFoldDB" id="A0A9P8VSJ5"/>